<keyword evidence="1" id="KW-1133">Transmembrane helix</keyword>
<dbReference type="AlphaFoldDB" id="A0A8S0WLS6"/>
<dbReference type="Pfam" id="PF04307">
    <property type="entry name" value="YdjM"/>
    <property type="match status" value="1"/>
</dbReference>
<keyword evidence="1" id="KW-0812">Transmembrane</keyword>
<dbReference type="PANTHER" id="PTHR35531:SF1">
    <property type="entry name" value="INNER MEMBRANE PROTEIN YBCI-RELATED"/>
    <property type="match status" value="1"/>
</dbReference>
<feature type="transmembrane region" description="Helical" evidence="1">
    <location>
        <begin position="27"/>
        <end position="49"/>
    </location>
</feature>
<protein>
    <recommendedName>
        <fullName evidence="4">Metal-dependent hydrolase</fullName>
    </recommendedName>
</protein>
<sequence>MASVFSHAVVAMALGKGFKIEKTGRRIFLLGSFCAIVPDLDVIGFYWGIQYGDLWGHRGVTHSLFFAIMLALILTLVFYLRSPPSIMYRAFLYLFACGSSHGFLDAMTNGGLGVAFFSPFNTSRYFLEFRPIAVSPIGVSQFFTERGAQVLVSELKWIWLPSLILVAALELLEGLRAIKHQG</sequence>
<evidence type="ECO:0000256" key="1">
    <source>
        <dbReference type="SAM" id="Phobius"/>
    </source>
</evidence>
<evidence type="ECO:0008006" key="4">
    <source>
        <dbReference type="Google" id="ProtNLM"/>
    </source>
</evidence>
<dbReference type="PANTHER" id="PTHR35531">
    <property type="entry name" value="INNER MEMBRANE PROTEIN YBCI-RELATED"/>
    <property type="match status" value="1"/>
</dbReference>
<name>A0A8S0WLS6_9GAMM</name>
<evidence type="ECO:0000313" key="2">
    <source>
        <dbReference type="EMBL" id="CAA9892830.1"/>
    </source>
</evidence>
<dbReference type="Proteomes" id="UP000494216">
    <property type="component" value="Unassembled WGS sequence"/>
</dbReference>
<dbReference type="InterPro" id="IPR007404">
    <property type="entry name" value="YdjM-like"/>
</dbReference>
<organism evidence="2 3">
    <name type="scientific">Candidatus Methylobacter favarea</name>
    <dbReference type="NCBI Taxonomy" id="2707345"/>
    <lineage>
        <taxon>Bacteria</taxon>
        <taxon>Pseudomonadati</taxon>
        <taxon>Pseudomonadota</taxon>
        <taxon>Gammaproteobacteria</taxon>
        <taxon>Methylococcales</taxon>
        <taxon>Methylococcaceae</taxon>
        <taxon>Methylobacter</taxon>
    </lineage>
</organism>
<evidence type="ECO:0000313" key="3">
    <source>
        <dbReference type="Proteomes" id="UP000494216"/>
    </source>
</evidence>
<keyword evidence="3" id="KW-1185">Reference proteome</keyword>
<gene>
    <name evidence="2" type="ORF">METHB2_830007</name>
</gene>
<proteinExistence type="predicted"/>
<reference evidence="2 3" key="1">
    <citation type="submission" date="2020-02" db="EMBL/GenBank/DDBJ databases">
        <authorList>
            <person name="Hogendoorn C."/>
        </authorList>
    </citation>
    <scope>NUCLEOTIDE SEQUENCE [LARGE SCALE GENOMIC DNA]</scope>
    <source>
        <strain evidence="2">METHB21</strain>
    </source>
</reference>
<dbReference type="EMBL" id="CADCXN010000117">
    <property type="protein sequence ID" value="CAA9892830.1"/>
    <property type="molecule type" value="Genomic_DNA"/>
</dbReference>
<accession>A0A8S0WLS6</accession>
<dbReference type="RefSeq" id="WP_174627555.1">
    <property type="nucleotide sequence ID" value="NZ_CADCXN010000117.1"/>
</dbReference>
<keyword evidence="1" id="KW-0472">Membrane</keyword>
<comment type="caution">
    <text evidence="2">The sequence shown here is derived from an EMBL/GenBank/DDBJ whole genome shotgun (WGS) entry which is preliminary data.</text>
</comment>
<feature type="transmembrane region" description="Helical" evidence="1">
    <location>
        <begin position="61"/>
        <end position="80"/>
    </location>
</feature>